<evidence type="ECO:0000256" key="1">
    <source>
        <dbReference type="SAM" id="MobiDB-lite"/>
    </source>
</evidence>
<name>A0AAE0FFC1_9CHLO</name>
<sequence>MKPALEIWKDKFTLCLVASRFVQTFDVIFQKLAARQPCKRWLQQQDSSPQLNPLPPSANGYPPKTN</sequence>
<dbReference type="Proteomes" id="UP001190700">
    <property type="component" value="Unassembled WGS sequence"/>
</dbReference>
<comment type="caution">
    <text evidence="2">The sequence shown here is derived from an EMBL/GenBank/DDBJ whole genome shotgun (WGS) entry which is preliminary data.</text>
</comment>
<evidence type="ECO:0000313" key="2">
    <source>
        <dbReference type="EMBL" id="KAK3258539.1"/>
    </source>
</evidence>
<reference evidence="2 3" key="1">
    <citation type="journal article" date="2015" name="Genome Biol. Evol.">
        <title>Comparative Genomics of a Bacterivorous Green Alga Reveals Evolutionary Causalities and Consequences of Phago-Mixotrophic Mode of Nutrition.</title>
        <authorList>
            <person name="Burns J.A."/>
            <person name="Paasch A."/>
            <person name="Narechania A."/>
            <person name="Kim E."/>
        </authorList>
    </citation>
    <scope>NUCLEOTIDE SEQUENCE [LARGE SCALE GENOMIC DNA]</scope>
    <source>
        <strain evidence="2 3">PLY_AMNH</strain>
    </source>
</reference>
<protein>
    <submittedName>
        <fullName evidence="2">Uncharacterized protein</fullName>
    </submittedName>
</protein>
<dbReference type="AlphaFoldDB" id="A0AAE0FFC1"/>
<evidence type="ECO:0000313" key="3">
    <source>
        <dbReference type="Proteomes" id="UP001190700"/>
    </source>
</evidence>
<keyword evidence="3" id="KW-1185">Reference proteome</keyword>
<gene>
    <name evidence="2" type="ORF">CYMTET_32420</name>
</gene>
<accession>A0AAE0FFC1</accession>
<organism evidence="2 3">
    <name type="scientific">Cymbomonas tetramitiformis</name>
    <dbReference type="NCBI Taxonomy" id="36881"/>
    <lineage>
        <taxon>Eukaryota</taxon>
        <taxon>Viridiplantae</taxon>
        <taxon>Chlorophyta</taxon>
        <taxon>Pyramimonadophyceae</taxon>
        <taxon>Pyramimonadales</taxon>
        <taxon>Pyramimonadaceae</taxon>
        <taxon>Cymbomonas</taxon>
    </lineage>
</organism>
<dbReference type="EMBL" id="LGRX02019457">
    <property type="protein sequence ID" value="KAK3258539.1"/>
    <property type="molecule type" value="Genomic_DNA"/>
</dbReference>
<proteinExistence type="predicted"/>
<feature type="region of interest" description="Disordered" evidence="1">
    <location>
        <begin position="44"/>
        <end position="66"/>
    </location>
</feature>